<proteinExistence type="predicted"/>
<reference evidence="3" key="2">
    <citation type="submission" date="2023-05" db="EMBL/GenBank/DDBJ databases">
        <authorList>
            <consortium name="Lawrence Berkeley National Laboratory"/>
            <person name="Steindorff A."/>
            <person name="Hensen N."/>
            <person name="Bonometti L."/>
            <person name="Westerberg I."/>
            <person name="Brannstrom I.O."/>
            <person name="Guillou S."/>
            <person name="Cros-Aarteil S."/>
            <person name="Calhoun S."/>
            <person name="Haridas S."/>
            <person name="Kuo A."/>
            <person name="Mondo S."/>
            <person name="Pangilinan J."/>
            <person name="Riley R."/>
            <person name="Labutti K."/>
            <person name="Andreopoulos B."/>
            <person name="Lipzen A."/>
            <person name="Chen C."/>
            <person name="Yanf M."/>
            <person name="Daum C."/>
            <person name="Ng V."/>
            <person name="Clum A."/>
            <person name="Ohm R."/>
            <person name="Martin F."/>
            <person name="Silar P."/>
            <person name="Natvig D."/>
            <person name="Lalanne C."/>
            <person name="Gautier V."/>
            <person name="Ament-Velasquez S.L."/>
            <person name="Kruys A."/>
            <person name="Hutchinson M.I."/>
            <person name="Powell A.J."/>
            <person name="Barry K."/>
            <person name="Miller A.N."/>
            <person name="Grigoriev I.V."/>
            <person name="Debuchy R."/>
            <person name="Gladieux P."/>
            <person name="Thoren M.H."/>
            <person name="Johannesson H."/>
        </authorList>
    </citation>
    <scope>NUCLEOTIDE SEQUENCE</scope>
    <source>
        <strain evidence="3">CBS 123565</strain>
    </source>
</reference>
<dbReference type="SMART" id="SM00220">
    <property type="entry name" value="S_TKc"/>
    <property type="match status" value="1"/>
</dbReference>
<protein>
    <recommendedName>
        <fullName evidence="2">Protein kinase domain-containing protein</fullName>
    </recommendedName>
</protein>
<feature type="domain" description="Protein kinase" evidence="2">
    <location>
        <begin position="29"/>
        <end position="352"/>
    </location>
</feature>
<dbReference type="GO" id="GO:0004672">
    <property type="term" value="F:protein kinase activity"/>
    <property type="evidence" value="ECO:0007669"/>
    <property type="project" value="InterPro"/>
</dbReference>
<accession>A0AAN6US66</accession>
<reference evidence="3" key="1">
    <citation type="journal article" date="2023" name="Mol. Phylogenet. Evol.">
        <title>Genome-scale phylogeny and comparative genomics of the fungal order Sordariales.</title>
        <authorList>
            <person name="Hensen N."/>
            <person name="Bonometti L."/>
            <person name="Westerberg I."/>
            <person name="Brannstrom I.O."/>
            <person name="Guillou S."/>
            <person name="Cros-Aarteil S."/>
            <person name="Calhoun S."/>
            <person name="Haridas S."/>
            <person name="Kuo A."/>
            <person name="Mondo S."/>
            <person name="Pangilinan J."/>
            <person name="Riley R."/>
            <person name="LaButti K."/>
            <person name="Andreopoulos B."/>
            <person name="Lipzen A."/>
            <person name="Chen C."/>
            <person name="Yan M."/>
            <person name="Daum C."/>
            <person name="Ng V."/>
            <person name="Clum A."/>
            <person name="Steindorff A."/>
            <person name="Ohm R.A."/>
            <person name="Martin F."/>
            <person name="Silar P."/>
            <person name="Natvig D.O."/>
            <person name="Lalanne C."/>
            <person name="Gautier V."/>
            <person name="Ament-Velasquez S.L."/>
            <person name="Kruys A."/>
            <person name="Hutchinson M.I."/>
            <person name="Powell A.J."/>
            <person name="Barry K."/>
            <person name="Miller A.N."/>
            <person name="Grigoriev I.V."/>
            <person name="Debuchy R."/>
            <person name="Gladieux P."/>
            <person name="Hiltunen Thoren M."/>
            <person name="Johannesson H."/>
        </authorList>
    </citation>
    <scope>NUCLEOTIDE SEQUENCE</scope>
    <source>
        <strain evidence="3">CBS 123565</strain>
    </source>
</reference>
<dbReference type="SUPFAM" id="SSF56112">
    <property type="entry name" value="Protein kinase-like (PK-like)"/>
    <property type="match status" value="1"/>
</dbReference>
<dbReference type="PROSITE" id="PS50011">
    <property type="entry name" value="PROTEIN_KINASE_DOM"/>
    <property type="match status" value="1"/>
</dbReference>
<dbReference type="Proteomes" id="UP001304895">
    <property type="component" value="Unassembled WGS sequence"/>
</dbReference>
<dbReference type="Gene3D" id="1.10.510.10">
    <property type="entry name" value="Transferase(Phosphotransferase) domain 1"/>
    <property type="match status" value="1"/>
</dbReference>
<comment type="caution">
    <text evidence="3">The sequence shown here is derived from an EMBL/GenBank/DDBJ whole genome shotgun (WGS) entry which is preliminary data.</text>
</comment>
<dbReference type="InterPro" id="IPR000719">
    <property type="entry name" value="Prot_kinase_dom"/>
</dbReference>
<sequence length="386" mass="42341">MFSLPGPGRVDTGENGHAYIFDSASGESYIFLNPLAGGVQSTVQLVANIFTNEVVVRKVSKFKPLLKNGRGATDVPECREFRILDHLDALVHNPVNIVGATPRLATCISHENTTAMSRGPRPAMHCVRASYWKLCNGGSMMDWACASGLETPASIVARCIAQVSETLHFMYNSGGEAVYHCDLHLGNVFVHFGDGADGLPDFYIGDFGWARTASEALADSRVASPPGDIGDPDSPPPGTARPGQRRCWDMMRFIEGLKAMADMAVPLGGPQSDESRGLGRLFEMAQWLDEQEQLLAARNPLSRPHSLVELIREARKLERTAMASEKTTEQFNKFLARSRERALQATNKKPYVFKSDPALPPDVRRARAENYGHMNVEGPWSLLESV</sequence>
<evidence type="ECO:0000259" key="2">
    <source>
        <dbReference type="PROSITE" id="PS50011"/>
    </source>
</evidence>
<dbReference type="EMBL" id="MU853402">
    <property type="protein sequence ID" value="KAK4137715.1"/>
    <property type="molecule type" value="Genomic_DNA"/>
</dbReference>
<keyword evidence="4" id="KW-1185">Reference proteome</keyword>
<dbReference type="AlphaFoldDB" id="A0AAN6US66"/>
<gene>
    <name evidence="3" type="ORF">BT67DRAFT_438960</name>
</gene>
<organism evidence="3 4">
    <name type="scientific">Trichocladium antarcticum</name>
    <dbReference type="NCBI Taxonomy" id="1450529"/>
    <lineage>
        <taxon>Eukaryota</taxon>
        <taxon>Fungi</taxon>
        <taxon>Dikarya</taxon>
        <taxon>Ascomycota</taxon>
        <taxon>Pezizomycotina</taxon>
        <taxon>Sordariomycetes</taxon>
        <taxon>Sordariomycetidae</taxon>
        <taxon>Sordariales</taxon>
        <taxon>Chaetomiaceae</taxon>
        <taxon>Trichocladium</taxon>
    </lineage>
</organism>
<dbReference type="InterPro" id="IPR011009">
    <property type="entry name" value="Kinase-like_dom_sf"/>
</dbReference>
<evidence type="ECO:0000313" key="3">
    <source>
        <dbReference type="EMBL" id="KAK4137715.1"/>
    </source>
</evidence>
<evidence type="ECO:0000256" key="1">
    <source>
        <dbReference type="SAM" id="MobiDB-lite"/>
    </source>
</evidence>
<dbReference type="GO" id="GO:0005524">
    <property type="term" value="F:ATP binding"/>
    <property type="evidence" value="ECO:0007669"/>
    <property type="project" value="InterPro"/>
</dbReference>
<name>A0AAN6US66_9PEZI</name>
<evidence type="ECO:0000313" key="4">
    <source>
        <dbReference type="Proteomes" id="UP001304895"/>
    </source>
</evidence>
<feature type="region of interest" description="Disordered" evidence="1">
    <location>
        <begin position="220"/>
        <end position="245"/>
    </location>
</feature>